<accession>A0A9Q1C5D7</accession>
<keyword evidence="1" id="KW-0472">Membrane</keyword>
<dbReference type="AlphaFoldDB" id="A0A9Q1C5D7"/>
<name>A0A9Q1C5D7_HOLLE</name>
<keyword evidence="1" id="KW-1133">Transmembrane helix</keyword>
<evidence type="ECO:0000313" key="2">
    <source>
        <dbReference type="EMBL" id="KAJ8038469.1"/>
    </source>
</evidence>
<organism evidence="2 3">
    <name type="scientific">Holothuria leucospilota</name>
    <name type="common">Black long sea cucumber</name>
    <name type="synonym">Mertensiothuria leucospilota</name>
    <dbReference type="NCBI Taxonomy" id="206669"/>
    <lineage>
        <taxon>Eukaryota</taxon>
        <taxon>Metazoa</taxon>
        <taxon>Echinodermata</taxon>
        <taxon>Eleutherozoa</taxon>
        <taxon>Echinozoa</taxon>
        <taxon>Holothuroidea</taxon>
        <taxon>Aspidochirotacea</taxon>
        <taxon>Aspidochirotida</taxon>
        <taxon>Holothuriidae</taxon>
        <taxon>Holothuria</taxon>
    </lineage>
</organism>
<reference evidence="2" key="1">
    <citation type="submission" date="2021-10" db="EMBL/GenBank/DDBJ databases">
        <title>Tropical sea cucumber genome reveals ecological adaptation and Cuvierian tubules defense mechanism.</title>
        <authorList>
            <person name="Chen T."/>
        </authorList>
    </citation>
    <scope>NUCLEOTIDE SEQUENCE</scope>
    <source>
        <strain evidence="2">Nanhai2018</strain>
        <tissue evidence="2">Muscle</tissue>
    </source>
</reference>
<gene>
    <name evidence="2" type="ORF">HOLleu_15905</name>
</gene>
<proteinExistence type="predicted"/>
<feature type="transmembrane region" description="Helical" evidence="1">
    <location>
        <begin position="34"/>
        <end position="59"/>
    </location>
</feature>
<keyword evidence="3" id="KW-1185">Reference proteome</keyword>
<dbReference type="EMBL" id="JAIZAY010000007">
    <property type="protein sequence ID" value="KAJ8038469.1"/>
    <property type="molecule type" value="Genomic_DNA"/>
</dbReference>
<comment type="caution">
    <text evidence="2">The sequence shown here is derived from an EMBL/GenBank/DDBJ whole genome shotgun (WGS) entry which is preliminary data.</text>
</comment>
<evidence type="ECO:0008006" key="4">
    <source>
        <dbReference type="Google" id="ProtNLM"/>
    </source>
</evidence>
<evidence type="ECO:0000256" key="1">
    <source>
        <dbReference type="SAM" id="Phobius"/>
    </source>
</evidence>
<protein>
    <recommendedName>
        <fullName evidence="4">BRICHOS domain-containing protein</fullName>
    </recommendedName>
</protein>
<evidence type="ECO:0000313" key="3">
    <source>
        <dbReference type="Proteomes" id="UP001152320"/>
    </source>
</evidence>
<keyword evidence="1" id="KW-0812">Transmembrane</keyword>
<dbReference type="Proteomes" id="UP001152320">
    <property type="component" value="Chromosome 7"/>
</dbReference>
<sequence>MAPEKVGLHQNVPVVCTVPSSPEKGETRVSKETYITILGLVMGVGIIVAGFVAVVYILAPCRPCGEDHTSESHEYGTTAEKDALVNFDMAGKHHKELVSVANDGQLVTIVDDEDGFSVILDYKDGIAVVKNMSAKECYIFPIEKFPDYQTDDMESLKPVFVQTNGENPVKNTDDETSVTSLFKAGVIPWKFMKTTSHPTVAKSCMGSTSFWLEDVTTGVTESTRQKRSSCICWELKIYSDGSISFSAGYCDCLEAIEWVFEIFEK</sequence>